<dbReference type="KEGG" id="sbu:SpiBuddy_1637"/>
<accession>F0RWA5</accession>
<dbReference type="EMBL" id="CP002541">
    <property type="protein sequence ID" value="ADY13462.1"/>
    <property type="molecule type" value="Genomic_DNA"/>
</dbReference>
<evidence type="ECO:0000313" key="1">
    <source>
        <dbReference type="EMBL" id="ADY13462.1"/>
    </source>
</evidence>
<name>F0RWA5_SPHGB</name>
<dbReference type="Proteomes" id="UP000008466">
    <property type="component" value="Chromosome"/>
</dbReference>
<proteinExistence type="predicted"/>
<organism evidence="1 2">
    <name type="scientific">Sphaerochaeta globosa (strain ATCC BAA-1886 / DSM 22777 / Buddy)</name>
    <name type="common">Spirochaeta sp. (strain Buddy)</name>
    <dbReference type="NCBI Taxonomy" id="158189"/>
    <lineage>
        <taxon>Bacteria</taxon>
        <taxon>Pseudomonadati</taxon>
        <taxon>Spirochaetota</taxon>
        <taxon>Spirochaetia</taxon>
        <taxon>Spirochaetales</taxon>
        <taxon>Sphaerochaetaceae</taxon>
        <taxon>Sphaerochaeta</taxon>
    </lineage>
</organism>
<gene>
    <name evidence="1" type="ordered locus">SpiBuddy_1637</name>
</gene>
<sequence>MPSTHMQTRFGHILQRKYKFIAFFLLLLLLLTSCSREELEVVNLQANVQTQVYPAENSMMQELILSFSIQGEPSQKQIYLVASNQVSSWTLTIEGDEKDTYTVGPLSMGRNVMLPEGEWKLSILNDDGQTLEETFLVSYTMPKDIVGYDAETYTLHLHEGLGQLSLYDADEALLETRQIQQNEPITLQEGVSKASVLVQDQTVRYIVYR</sequence>
<protein>
    <submittedName>
        <fullName evidence="1">Uncharacterized protein</fullName>
    </submittedName>
</protein>
<evidence type="ECO:0000313" key="2">
    <source>
        <dbReference type="Proteomes" id="UP000008466"/>
    </source>
</evidence>
<dbReference type="STRING" id="158189.SpiBuddy_1637"/>
<dbReference type="HOGENOM" id="CLU_1314722_0_0_12"/>
<dbReference type="AlphaFoldDB" id="F0RWA5"/>
<reference evidence="2" key="1">
    <citation type="submission" date="2011-02" db="EMBL/GenBank/DDBJ databases">
        <title>Complete sequence of Spirochaeta sp. Buddy.</title>
        <authorList>
            <person name="Lucas S."/>
            <person name="Copeland A."/>
            <person name="Lapidus A."/>
            <person name="Cheng J.-F."/>
            <person name="Goodwin L."/>
            <person name="Pitluck S."/>
            <person name="Zeytun A."/>
            <person name="Detter J.C."/>
            <person name="Han C."/>
            <person name="Tapia R."/>
            <person name="Land M."/>
            <person name="Hauser L."/>
            <person name="Kyrpides N."/>
            <person name="Ivanova N."/>
            <person name="Mikhailova N."/>
            <person name="Pagani I."/>
            <person name="Ritalahti K.M."/>
            <person name="Loeffler F.E."/>
            <person name="Woyke T."/>
        </authorList>
    </citation>
    <scope>NUCLEOTIDE SEQUENCE [LARGE SCALE GENOMIC DNA]</scope>
    <source>
        <strain evidence="2">ATCC BAA-1886 / DSM 22777 / Buddy</strain>
    </source>
</reference>
<keyword evidence="2" id="KW-1185">Reference proteome</keyword>